<dbReference type="AlphaFoldDB" id="A0AAW4P658"/>
<evidence type="ECO:0000313" key="7">
    <source>
        <dbReference type="EMBL" id="MBX0293354.1"/>
    </source>
</evidence>
<evidence type="ECO:0000256" key="4">
    <source>
        <dbReference type="ARBA" id="ARBA00023136"/>
    </source>
</evidence>
<feature type="transmembrane region" description="Helical" evidence="5">
    <location>
        <begin position="231"/>
        <end position="250"/>
    </location>
</feature>
<evidence type="ECO:0000256" key="1">
    <source>
        <dbReference type="ARBA" id="ARBA00004141"/>
    </source>
</evidence>
<evidence type="ECO:0000259" key="6">
    <source>
        <dbReference type="Pfam" id="PF04893"/>
    </source>
</evidence>
<keyword evidence="2 5" id="KW-0812">Transmembrane</keyword>
<evidence type="ECO:0000256" key="5">
    <source>
        <dbReference type="SAM" id="Phobius"/>
    </source>
</evidence>
<reference evidence="7 8" key="1">
    <citation type="submission" date="2021-06" db="EMBL/GenBank/DDBJ databases">
        <title>Halomicroarcula sp. a new haloarchaeum isolated from saline soil.</title>
        <authorList>
            <person name="Duran-Viseras A."/>
            <person name="Sanchez-Porro C."/>
            <person name="Ventosa A."/>
        </authorList>
    </citation>
    <scope>NUCLEOTIDE SEQUENCE [LARGE SCALE GENOMIC DNA]</scope>
    <source>
        <strain evidence="7 8">F27</strain>
    </source>
</reference>
<feature type="transmembrane region" description="Helical" evidence="5">
    <location>
        <begin position="35"/>
        <end position="54"/>
    </location>
</feature>
<gene>
    <name evidence="7" type="ORF">EGH23_00490</name>
</gene>
<dbReference type="EMBL" id="RKLT01000001">
    <property type="protein sequence ID" value="MBX0293354.1"/>
    <property type="molecule type" value="Genomic_DNA"/>
</dbReference>
<feature type="transmembrane region" description="Helical" evidence="5">
    <location>
        <begin position="197"/>
        <end position="219"/>
    </location>
</feature>
<accession>A0AAW4P658</accession>
<evidence type="ECO:0000313" key="8">
    <source>
        <dbReference type="Proteomes" id="UP001430455"/>
    </source>
</evidence>
<comment type="caution">
    <text evidence="7">The sequence shown here is derived from an EMBL/GenBank/DDBJ whole genome shotgun (WGS) entry which is preliminary data.</text>
</comment>
<feature type="transmembrane region" description="Helical" evidence="5">
    <location>
        <begin position="154"/>
        <end position="177"/>
    </location>
</feature>
<proteinExistence type="predicted"/>
<protein>
    <submittedName>
        <fullName evidence="7">YIP1 family protein</fullName>
    </submittedName>
</protein>
<organism evidence="7 8">
    <name type="scientific">Haloarcula nitratireducens</name>
    <dbReference type="NCBI Taxonomy" id="2487749"/>
    <lineage>
        <taxon>Archaea</taxon>
        <taxon>Methanobacteriati</taxon>
        <taxon>Methanobacteriota</taxon>
        <taxon>Stenosarchaea group</taxon>
        <taxon>Halobacteria</taxon>
        <taxon>Halobacteriales</taxon>
        <taxon>Haloarculaceae</taxon>
        <taxon>Haloarcula</taxon>
    </lineage>
</organism>
<name>A0AAW4P658_9EURY</name>
<feature type="transmembrane region" description="Helical" evidence="5">
    <location>
        <begin position="116"/>
        <end position="142"/>
    </location>
</feature>
<keyword evidence="8" id="KW-1185">Reference proteome</keyword>
<sequence length="251" mass="26196">MGEHSSGMPSTVRTFLARPGAFFESRVDRLNGFRGGALALLFSVVATVILGGVLRRFTTLFTGTTTVDNPSYPGDMICEDGGLEGLNMTVTMSGCDQPKQKSVEISSLLWDEMAGIVPWIAVGLLLVWFGLAVALHVGALLGGGSGRFGQTLEVAAWGFLPILVTSVVGGAALLFFAGRADLSASSPEALLPAIRSLQSGVSGLTLLLIQLLGATWQAYVWAAGLRVTHEISRRAAVAVAVLVALVPVLLS</sequence>
<dbReference type="InterPro" id="IPR006977">
    <property type="entry name" value="Yip1_dom"/>
</dbReference>
<evidence type="ECO:0000256" key="3">
    <source>
        <dbReference type="ARBA" id="ARBA00022989"/>
    </source>
</evidence>
<dbReference type="Pfam" id="PF04893">
    <property type="entry name" value="Yip1"/>
    <property type="match status" value="1"/>
</dbReference>
<dbReference type="RefSeq" id="WP_220578081.1">
    <property type="nucleotide sequence ID" value="NZ_RKLT01000001.1"/>
</dbReference>
<dbReference type="GO" id="GO:0016020">
    <property type="term" value="C:membrane"/>
    <property type="evidence" value="ECO:0007669"/>
    <property type="project" value="UniProtKB-SubCell"/>
</dbReference>
<evidence type="ECO:0000256" key="2">
    <source>
        <dbReference type="ARBA" id="ARBA00022692"/>
    </source>
</evidence>
<dbReference type="Proteomes" id="UP001430455">
    <property type="component" value="Unassembled WGS sequence"/>
</dbReference>
<comment type="subcellular location">
    <subcellularLocation>
        <location evidence="1">Membrane</location>
        <topology evidence="1">Multi-pass membrane protein</topology>
    </subcellularLocation>
</comment>
<feature type="domain" description="Yip1" evidence="6">
    <location>
        <begin position="15"/>
        <end position="249"/>
    </location>
</feature>
<keyword evidence="4 5" id="KW-0472">Membrane</keyword>
<keyword evidence="3 5" id="KW-1133">Transmembrane helix</keyword>